<sequence>MTQDTIRFAQFNASLNRGTEGQLIEDLSTPDNSQAKAIAEIIQRTNPDVISIQEFDYYADDPTKAVDLFRQNYLKVSQNGADPIDYPYFYIAPSNTGISSGYDLNNDGKIVTTPGESGYGDDAFGFGNFPGQFGMLLLSKYPIDTENVRTFQNFLWKDMPDSLLSTIALPNSDTPWYSQQEQEVLRLSSKSHWDVPIEVNGQIIHTLVSHPTPPVFDGAEDRNGKRNHDEIRFWSDYITPGAGDYIYDDNGNHGGLTEQAAFVILGDQNADPNDGDSYKYAIRQILENPRVNTSVTPSSEGGSEQALLDGGKNITHISDPAYDTADFNDNNPGNLRVDYVLPSQNLKIHSSQVFWPTTKDPLYSLVSDRQDATTTPSSDHSLVWTDVTMKQPSLVGFSSLPADTYAEGPPSGQNDGNGKPISSNGRTGPFPGQPVQGFSGVQFADSDSYWFLSDNGFGSQTNSADYLLRIYKIDPDFKTADNGSGDAEWTDYIQLSDPHNLIPWQIVNETTTDRFLTGADFDPESIVLGKDGTIWIGEEFGPYLLHFDSNGVLVDAPISTPNIFPLNTLNGQDPIVIGHRGGTPGIRPEHTIGDLGGDLIASNNLGAELGADFLEPDLVVTKDGVLIVRHEPVLAAVETDENGNIVYDENGKPVISEATTNVANFAKFADRLTTKVLDGDSITGWFAEDFTLAEIKELRAVERIPDIRPESAKYDGYFQIPTLEEYINFIKDYEAATGVKLGIYPETKHPTYFAKEGKFLDGTPINYNTSQILIDTLVANNFIDPDRIFIQSFEVSNLKELKNEIMPNAGVDIPLVQLIDSSGAPYDYVYEGIDKTYADLITPEGLTEIASYATGIGPSKRLIVPAKTVDENGDGQPDDINGDGQISDADRYLQEPTTLVYDAHQAGLLVHPYTFRSDKFYLSPDYNGNPELEYEQFIRLGVDGYFSDFVDDGIAARDKITADDVASPQNPGVEEDEAIANLARSRGFEAISYSPDRQTLYPILEGYVAGDPTDSRRVYEFDVATKSFSDDLVGYYQVDDPSHAIGDATPINDTEFLIIERDEKSGAEAEFKKVFKVDISRTNEQGYLYKEEVIDLLNIADPNDLNGDGSNTFTFPFLTIEDILILDENTVLLANDNNYPFNAIRNPSEPDNNEFIKVELSTPLNLDSRLGTPKSIIYGTSEDDYFDDYLYDPYCDNADLYPDLFFGDNQILFTGDGDDIVDVSGFGRGNQINTGNGDDIVLAGTKNSINTGSGNDELYLGIGGGDNIVTGGKGADQFWIVTDETDLPAKPNTITDFNSGQQDVIGFANVSFNYDSLGSDWKTRQEGDNTIVDVYGQDVAVLLGIQANNLTQANFAFA</sequence>
<dbReference type="Pfam" id="PF03009">
    <property type="entry name" value="GDPD"/>
    <property type="match status" value="1"/>
</dbReference>
<dbReference type="Gene3D" id="3.60.10.10">
    <property type="entry name" value="Endonuclease/exonuclease/phosphatase"/>
    <property type="match status" value="1"/>
</dbReference>
<evidence type="ECO:0000313" key="4">
    <source>
        <dbReference type="Proteomes" id="UP000186391"/>
    </source>
</evidence>
<dbReference type="RefSeq" id="WP_073556696.1">
    <property type="nucleotide sequence ID" value="NZ_MRCA01000014.1"/>
</dbReference>
<evidence type="ECO:0000313" key="3">
    <source>
        <dbReference type="EMBL" id="OKH11977.1"/>
    </source>
</evidence>
<feature type="region of interest" description="Disordered" evidence="1">
    <location>
        <begin position="400"/>
        <end position="433"/>
    </location>
</feature>
<evidence type="ECO:0000256" key="1">
    <source>
        <dbReference type="SAM" id="MobiDB-lite"/>
    </source>
</evidence>
<reference evidence="3 4" key="1">
    <citation type="submission" date="2016-11" db="EMBL/GenBank/DDBJ databases">
        <title>Draft Genome Sequences of Nine Cyanobacterial Strains from Diverse Habitats.</title>
        <authorList>
            <person name="Zhu T."/>
            <person name="Hou S."/>
            <person name="Lu X."/>
            <person name="Hess W.R."/>
        </authorList>
    </citation>
    <scope>NUCLEOTIDE SEQUENCE [LARGE SCALE GENOMIC DNA]</scope>
    <source>
        <strain evidence="3 4">NIES-592</strain>
    </source>
</reference>
<dbReference type="InterPro" id="IPR030395">
    <property type="entry name" value="GP_PDE_dom"/>
</dbReference>
<dbReference type="PANTHER" id="PTHR37957:SF1">
    <property type="entry name" value="PHYTASE-LIKE DOMAIN-CONTAINING PROTEIN"/>
    <property type="match status" value="1"/>
</dbReference>
<dbReference type="GO" id="GO:0008081">
    <property type="term" value="F:phosphoric diester hydrolase activity"/>
    <property type="evidence" value="ECO:0007669"/>
    <property type="project" value="InterPro"/>
</dbReference>
<gene>
    <name evidence="3" type="ORF">NIES592_20025</name>
</gene>
<dbReference type="InterPro" id="IPR027372">
    <property type="entry name" value="Phytase-like_dom"/>
</dbReference>
<dbReference type="OrthoDB" id="384721at2"/>
<feature type="domain" description="GP-PDE" evidence="2">
    <location>
        <begin position="574"/>
        <end position="957"/>
    </location>
</feature>
<dbReference type="Gene3D" id="2.150.10.10">
    <property type="entry name" value="Serralysin-like metalloprotease, C-terminal"/>
    <property type="match status" value="1"/>
</dbReference>
<dbReference type="InterPro" id="IPR036691">
    <property type="entry name" value="Endo/exonu/phosph_ase_sf"/>
</dbReference>
<comment type="caution">
    <text evidence="3">The sequence shown here is derived from an EMBL/GenBank/DDBJ whole genome shotgun (WGS) entry which is preliminary data.</text>
</comment>
<dbReference type="PANTHER" id="PTHR37957">
    <property type="entry name" value="BLR7070 PROTEIN"/>
    <property type="match status" value="1"/>
</dbReference>
<dbReference type="EMBL" id="MRCA01000014">
    <property type="protein sequence ID" value="OKH11977.1"/>
    <property type="molecule type" value="Genomic_DNA"/>
</dbReference>
<accession>A0A1U7GV51</accession>
<evidence type="ECO:0000259" key="2">
    <source>
        <dbReference type="PROSITE" id="PS51704"/>
    </source>
</evidence>
<dbReference type="InterPro" id="IPR005135">
    <property type="entry name" value="Endo/exonuclease/phosphatase"/>
</dbReference>
<dbReference type="Proteomes" id="UP000186391">
    <property type="component" value="Unassembled WGS sequence"/>
</dbReference>
<protein>
    <submittedName>
        <fullName evidence="3">Glycerophosphodiester phosphodiesterase</fullName>
    </submittedName>
</protein>
<dbReference type="SUPFAM" id="SSF51120">
    <property type="entry name" value="beta-Roll"/>
    <property type="match status" value="1"/>
</dbReference>
<organism evidence="3 4">
    <name type="scientific">Fischerella major NIES-592</name>
    <dbReference type="NCBI Taxonomy" id="210994"/>
    <lineage>
        <taxon>Bacteria</taxon>
        <taxon>Bacillati</taxon>
        <taxon>Cyanobacteriota</taxon>
        <taxon>Cyanophyceae</taxon>
        <taxon>Nostocales</taxon>
        <taxon>Hapalosiphonaceae</taxon>
        <taxon>Fischerella</taxon>
    </lineage>
</organism>
<keyword evidence="4" id="KW-1185">Reference proteome</keyword>
<dbReference type="Pfam" id="PF13449">
    <property type="entry name" value="Phytase-like"/>
    <property type="match status" value="2"/>
</dbReference>
<dbReference type="InterPro" id="IPR011049">
    <property type="entry name" value="Serralysin-like_metalloprot_C"/>
</dbReference>
<dbReference type="GO" id="GO:0006629">
    <property type="term" value="P:lipid metabolic process"/>
    <property type="evidence" value="ECO:0007669"/>
    <property type="project" value="InterPro"/>
</dbReference>
<name>A0A1U7GV51_9CYAN</name>
<dbReference type="Pfam" id="PF03372">
    <property type="entry name" value="Exo_endo_phos"/>
    <property type="match status" value="1"/>
</dbReference>
<proteinExistence type="predicted"/>
<dbReference type="InterPro" id="IPR017946">
    <property type="entry name" value="PLC-like_Pdiesterase_TIM-brl"/>
</dbReference>
<dbReference type="SUPFAM" id="SSF51695">
    <property type="entry name" value="PLC-like phosphodiesterases"/>
    <property type="match status" value="1"/>
</dbReference>
<feature type="compositionally biased region" description="Polar residues" evidence="1">
    <location>
        <begin position="411"/>
        <end position="426"/>
    </location>
</feature>
<dbReference type="PROSITE" id="PS51704">
    <property type="entry name" value="GP_PDE"/>
    <property type="match status" value="1"/>
</dbReference>
<dbReference type="SUPFAM" id="SSF56219">
    <property type="entry name" value="DNase I-like"/>
    <property type="match status" value="1"/>
</dbReference>
<dbReference type="Gene3D" id="3.20.20.190">
    <property type="entry name" value="Phosphatidylinositol (PI) phosphodiesterase"/>
    <property type="match status" value="1"/>
</dbReference>